<dbReference type="InterPro" id="IPR045860">
    <property type="entry name" value="Snake_toxin-like_sf"/>
</dbReference>
<dbReference type="PANTHER" id="PTHR20914">
    <property type="entry name" value="LY6/PLAUR DOMAIN-CONTAINING PROTEIN 8"/>
    <property type="match status" value="1"/>
</dbReference>
<dbReference type="GO" id="GO:0005576">
    <property type="term" value="C:extracellular region"/>
    <property type="evidence" value="ECO:0007669"/>
    <property type="project" value="UniProtKB-SubCell"/>
</dbReference>
<evidence type="ECO:0000256" key="2">
    <source>
        <dbReference type="ARBA" id="ARBA00022525"/>
    </source>
</evidence>
<dbReference type="AlphaFoldDB" id="A0A0F7JHR2"/>
<evidence type="ECO:0000259" key="4">
    <source>
        <dbReference type="Pfam" id="PF00021"/>
    </source>
</evidence>
<dbReference type="Pfam" id="PF00021">
    <property type="entry name" value="UPAR_LY6"/>
    <property type="match status" value="2"/>
</dbReference>
<evidence type="ECO:0000256" key="3">
    <source>
        <dbReference type="SAM" id="SignalP"/>
    </source>
</evidence>
<name>A0A0F7JHR2_ICHAP</name>
<reference evidence="5" key="1">
    <citation type="journal article" date="2015" name="BMC Evol. Biol.">
        <title>High pheromone diversity in the male cheek gland of the red-spotted newt Notophthalmus viridescens (Salamandridae).</title>
        <authorList>
            <person name="Janssenswillen S."/>
            <person name="Willaert B."/>
            <person name="Treer D."/>
            <person name="Vandebergh W."/>
            <person name="Bossuyt F."/>
            <person name="Van Bocxlaer I."/>
        </authorList>
    </citation>
    <scope>NUCLEOTIDE SEQUENCE</scope>
    <source>
        <tissue evidence="5">Abdominal gland</tissue>
    </source>
</reference>
<keyword evidence="2" id="KW-0964">Secreted</keyword>
<dbReference type="PANTHER" id="PTHR20914:SF9">
    <property type="entry name" value="COILED, ISOFORM A"/>
    <property type="match status" value="1"/>
</dbReference>
<protein>
    <submittedName>
        <fullName evidence="5">Sodefrin-like factor</fullName>
    </submittedName>
</protein>
<dbReference type="EMBL" id="KP849570">
    <property type="protein sequence ID" value="AKH14005.1"/>
    <property type="molecule type" value="mRNA"/>
</dbReference>
<accession>A0A0F7JHR2</accession>
<evidence type="ECO:0000313" key="5">
    <source>
        <dbReference type="EMBL" id="AKH14005.1"/>
    </source>
</evidence>
<proteinExistence type="evidence at transcript level"/>
<evidence type="ECO:0000256" key="1">
    <source>
        <dbReference type="ARBA" id="ARBA00004613"/>
    </source>
</evidence>
<comment type="subcellular location">
    <subcellularLocation>
        <location evidence="1">Secreted</location>
    </subcellularLocation>
</comment>
<feature type="domain" description="UPAR/Ly6" evidence="4">
    <location>
        <begin position="20"/>
        <end position="103"/>
    </location>
</feature>
<keyword evidence="3" id="KW-0732">Signal</keyword>
<dbReference type="InterPro" id="IPR016054">
    <property type="entry name" value="LY6_UPA_recep-like"/>
</dbReference>
<feature type="signal peptide" evidence="3">
    <location>
        <begin position="1"/>
        <end position="20"/>
    </location>
</feature>
<feature type="chain" id="PRO_5002517321" evidence="3">
    <location>
        <begin position="21"/>
        <end position="197"/>
    </location>
</feature>
<feature type="domain" description="UPAR/Ly6" evidence="4">
    <location>
        <begin position="116"/>
        <end position="168"/>
    </location>
</feature>
<organism evidence="5">
    <name type="scientific">Ichthyosaura alpestris</name>
    <name type="common">Alpine newt</name>
    <name type="synonym">Mesotriton alpestris</name>
    <dbReference type="NCBI Taxonomy" id="54263"/>
    <lineage>
        <taxon>Eukaryota</taxon>
        <taxon>Metazoa</taxon>
        <taxon>Chordata</taxon>
        <taxon>Craniata</taxon>
        <taxon>Vertebrata</taxon>
        <taxon>Euteleostomi</taxon>
        <taxon>Amphibia</taxon>
        <taxon>Batrachia</taxon>
        <taxon>Caudata</taxon>
        <taxon>Salamandroidea</taxon>
        <taxon>Salamandridae</taxon>
        <taxon>Pleurodelinae</taxon>
        <taxon>Ichthyosaura</taxon>
    </lineage>
</organism>
<dbReference type="InterPro" id="IPR050918">
    <property type="entry name" value="CNF-like_PLA2_Inhibitor"/>
</dbReference>
<dbReference type="Gene3D" id="2.10.60.10">
    <property type="entry name" value="CD59"/>
    <property type="match status" value="2"/>
</dbReference>
<dbReference type="SUPFAM" id="SSF57302">
    <property type="entry name" value="Snake toxin-like"/>
    <property type="match status" value="1"/>
</dbReference>
<sequence>MRSFAASASLFLLFIATGNAIECEVCSNRAGLDCSGELVTCDQSVESCQTAIAENSFEGLDPIYNVFKNCSGVSSKNTLYRSAEKHGSYYLRVEVCKTNGCNNGPLQFPPKNTTLNGVRCPTCAVDGELSCEASEMFDCVGEMTSCIYVAANFRVSAAPPVPGAFRGCTSAGSREQHPVTPADTIEDVVTLIISKGV</sequence>